<gene>
    <name evidence="1" type="ORF">NQ317_005531</name>
</gene>
<name>A0ABQ9J021_9CUCU</name>
<sequence length="88" mass="10277">MEGRMDSNFVEDSILFDKRMSVERFLLDAPDDHWLLAKIVTIFGIFGCCRCDELLTLTMKDVENMGKYIGNCNIATIKKKKKKIYHNR</sequence>
<dbReference type="EMBL" id="JAPWTJ010001764">
    <property type="protein sequence ID" value="KAJ8969620.1"/>
    <property type="molecule type" value="Genomic_DNA"/>
</dbReference>
<evidence type="ECO:0000313" key="2">
    <source>
        <dbReference type="Proteomes" id="UP001162164"/>
    </source>
</evidence>
<keyword evidence="2" id="KW-1185">Reference proteome</keyword>
<comment type="caution">
    <text evidence="1">The sequence shown here is derived from an EMBL/GenBank/DDBJ whole genome shotgun (WGS) entry which is preliminary data.</text>
</comment>
<reference evidence="1" key="1">
    <citation type="journal article" date="2023" name="Insect Mol. Biol.">
        <title>Genome sequencing provides insights into the evolution of gene families encoding plant cell wall-degrading enzymes in longhorned beetles.</title>
        <authorList>
            <person name="Shin N.R."/>
            <person name="Okamura Y."/>
            <person name="Kirsch R."/>
            <person name="Pauchet Y."/>
        </authorList>
    </citation>
    <scope>NUCLEOTIDE SEQUENCE</scope>
    <source>
        <strain evidence="1">MMC_N1</strain>
    </source>
</reference>
<accession>A0ABQ9J021</accession>
<dbReference type="Proteomes" id="UP001162164">
    <property type="component" value="Unassembled WGS sequence"/>
</dbReference>
<evidence type="ECO:0000313" key="1">
    <source>
        <dbReference type="EMBL" id="KAJ8969620.1"/>
    </source>
</evidence>
<organism evidence="1 2">
    <name type="scientific">Molorchus minor</name>
    <dbReference type="NCBI Taxonomy" id="1323400"/>
    <lineage>
        <taxon>Eukaryota</taxon>
        <taxon>Metazoa</taxon>
        <taxon>Ecdysozoa</taxon>
        <taxon>Arthropoda</taxon>
        <taxon>Hexapoda</taxon>
        <taxon>Insecta</taxon>
        <taxon>Pterygota</taxon>
        <taxon>Neoptera</taxon>
        <taxon>Endopterygota</taxon>
        <taxon>Coleoptera</taxon>
        <taxon>Polyphaga</taxon>
        <taxon>Cucujiformia</taxon>
        <taxon>Chrysomeloidea</taxon>
        <taxon>Cerambycidae</taxon>
        <taxon>Lamiinae</taxon>
        <taxon>Monochamini</taxon>
        <taxon>Molorchus</taxon>
    </lineage>
</organism>
<protein>
    <submittedName>
        <fullName evidence="1">Uncharacterized protein</fullName>
    </submittedName>
</protein>
<proteinExistence type="predicted"/>